<dbReference type="AlphaFoldDB" id="A0A977JB32"/>
<evidence type="ECO:0000256" key="1">
    <source>
        <dbReference type="ARBA" id="ARBA00010617"/>
    </source>
</evidence>
<name>A0A977JB32_CALGI</name>
<evidence type="ECO:0000256" key="3">
    <source>
        <dbReference type="ARBA" id="ARBA00022723"/>
    </source>
</evidence>
<comment type="cofactor">
    <cofactor evidence="7">
        <name>heme</name>
        <dbReference type="ChEBI" id="CHEBI:30413"/>
    </cofactor>
</comment>
<dbReference type="PANTHER" id="PTHR47953">
    <property type="entry name" value="OS08G0105600 PROTEIN"/>
    <property type="match status" value="1"/>
</dbReference>
<dbReference type="GO" id="GO:0005506">
    <property type="term" value="F:iron ion binding"/>
    <property type="evidence" value="ECO:0007669"/>
    <property type="project" value="InterPro"/>
</dbReference>
<accession>A0A977JB32</accession>
<dbReference type="GO" id="GO:0020037">
    <property type="term" value="F:heme binding"/>
    <property type="evidence" value="ECO:0007669"/>
    <property type="project" value="InterPro"/>
</dbReference>
<evidence type="ECO:0000256" key="4">
    <source>
        <dbReference type="ARBA" id="ARBA00023002"/>
    </source>
</evidence>
<keyword evidence="2 7" id="KW-0349">Heme</keyword>
<keyword evidence="5 7" id="KW-0408">Iron</keyword>
<dbReference type="Pfam" id="PF00067">
    <property type="entry name" value="p450"/>
    <property type="match status" value="1"/>
</dbReference>
<dbReference type="InterPro" id="IPR036396">
    <property type="entry name" value="Cyt_P450_sf"/>
</dbReference>
<dbReference type="FunFam" id="1.10.630.10:FF:000043">
    <property type="entry name" value="Cytochrome P450 99A2"/>
    <property type="match status" value="1"/>
</dbReference>
<dbReference type="GO" id="GO:0009821">
    <property type="term" value="P:alkaloid biosynthetic process"/>
    <property type="evidence" value="ECO:0007669"/>
    <property type="project" value="UniProtKB-ARBA"/>
</dbReference>
<evidence type="ECO:0000313" key="10">
    <source>
        <dbReference type="EMBL" id="UWY61436.1"/>
    </source>
</evidence>
<evidence type="ECO:0000256" key="9">
    <source>
        <dbReference type="SAM" id="SignalP"/>
    </source>
</evidence>
<sequence>MEFQFSFNSFLFISFLFLAFKLWKKSKSANKKSAGKLPPGPKKLPIIGNAHQLLNGGLPHQAISKLGKEYGPIMHLQLGEVPAVVVSCRDIAKDMLKTHDPAFAGRPERMAGKIIWYDNTDIAFCPYNEYWKQMRKICMMELLSPTNVRSFGYIRQDEVQQLTETIKNSAGVPINLAELIYSYTSSMTCRAAFGKVCRDKFTLIKHLKKAVGLAGGFELVDVFPSIKLLEYISSTKRELVKAHHTVDVILDNIISEHKQNLAATKKGNGESGDEDLIDVLVRLMESGSLQNPITNDNIKAVIFDMFSAGTETTSSTIEWAMSELMRNPDVMAKAQAEVRESFKGKKIIQEADVQKLKYLKLVVKETLRLHPPVPLLPRACREERVIEGYTITEKTQTMVNVWAMGRDPKYWNDPLEFQPQRFDENNMDFLGQNYEYLPFGSGRRVCPGVSFGIANVELPLAHFLYYFDWQIPGGVRP</sequence>
<dbReference type="CDD" id="cd11072">
    <property type="entry name" value="CYP71-like"/>
    <property type="match status" value="1"/>
</dbReference>
<keyword evidence="3 7" id="KW-0479">Metal-binding</keyword>
<dbReference type="PANTHER" id="PTHR47953:SF16">
    <property type="entry name" value="CYTOCHROME P450 71D8"/>
    <property type="match status" value="1"/>
</dbReference>
<keyword evidence="6 8" id="KW-0503">Monooxygenase</keyword>
<dbReference type="InterPro" id="IPR017972">
    <property type="entry name" value="Cyt_P450_CS"/>
</dbReference>
<dbReference type="InterPro" id="IPR001128">
    <property type="entry name" value="Cyt_P450"/>
</dbReference>
<gene>
    <name evidence="10" type="primary">CYP1194</name>
</gene>
<dbReference type="InterPro" id="IPR052306">
    <property type="entry name" value="CYP450_71D"/>
</dbReference>
<comment type="similarity">
    <text evidence="1 8">Belongs to the cytochrome P450 family.</text>
</comment>
<feature type="signal peptide" evidence="9">
    <location>
        <begin position="1"/>
        <end position="28"/>
    </location>
</feature>
<evidence type="ECO:0000256" key="8">
    <source>
        <dbReference type="RuleBase" id="RU000461"/>
    </source>
</evidence>
<dbReference type="PROSITE" id="PS00086">
    <property type="entry name" value="CYTOCHROME_P450"/>
    <property type="match status" value="1"/>
</dbReference>
<feature type="chain" id="PRO_5037769842" evidence="9">
    <location>
        <begin position="29"/>
        <end position="477"/>
    </location>
</feature>
<reference evidence="10" key="1">
    <citation type="journal article" date="2022" name="ACS Catal.">
        <title>Biocatalytic C14-Hydroxylation on Androstenedione Enabled Modular Synthesis of Cardiotonic Steroids.</title>
        <authorList>
            <person name="Zhao Y."/>
            <person name="Zhang B."/>
            <person name="Sun Z.Q."/>
            <person name="Zhang H."/>
            <person name="Wang W."/>
            <person name="Wang Z.R."/>
            <person name="Guo Z.K."/>
            <person name="Yu S."/>
            <person name="Tan R.X."/>
            <person name="Ge H.M."/>
        </authorList>
    </citation>
    <scope>NUCLEOTIDE SEQUENCE</scope>
    <source>
        <tissue evidence="10">Root stem leaf</tissue>
    </source>
</reference>
<dbReference type="EC" id="1.14.14.1" evidence="10"/>
<dbReference type="Gene3D" id="1.10.630.10">
    <property type="entry name" value="Cytochrome P450"/>
    <property type="match status" value="1"/>
</dbReference>
<dbReference type="GO" id="GO:0016712">
    <property type="term" value="F:oxidoreductase activity, acting on paired donors, with incorporation or reduction of molecular oxygen, reduced flavin or flavoprotein as one donor, and incorporation of one atom of oxygen"/>
    <property type="evidence" value="ECO:0007669"/>
    <property type="project" value="UniProtKB-EC"/>
</dbReference>
<evidence type="ECO:0000256" key="6">
    <source>
        <dbReference type="ARBA" id="ARBA00023033"/>
    </source>
</evidence>
<proteinExistence type="evidence at transcript level"/>
<dbReference type="PRINTS" id="PR00385">
    <property type="entry name" value="P450"/>
</dbReference>
<dbReference type="PRINTS" id="PR00463">
    <property type="entry name" value="EP450I"/>
</dbReference>
<keyword evidence="4 8" id="KW-0560">Oxidoreductase</keyword>
<protein>
    <submittedName>
        <fullName evidence="10">Cytochrome p450 11294</fullName>
        <ecNumber evidence="10">1.14.14.1</ecNumber>
    </submittedName>
</protein>
<dbReference type="InterPro" id="IPR002401">
    <property type="entry name" value="Cyt_P450_E_grp-I"/>
</dbReference>
<keyword evidence="9" id="KW-0732">Signal</keyword>
<dbReference type="GO" id="GO:0035834">
    <property type="term" value="P:indole alkaloid metabolic process"/>
    <property type="evidence" value="ECO:0007669"/>
    <property type="project" value="UniProtKB-ARBA"/>
</dbReference>
<feature type="binding site" description="axial binding residue" evidence="7">
    <location>
        <position position="446"/>
    </location>
    <ligand>
        <name>heme</name>
        <dbReference type="ChEBI" id="CHEBI:30413"/>
    </ligand>
    <ligandPart>
        <name>Fe</name>
        <dbReference type="ChEBI" id="CHEBI:18248"/>
    </ligandPart>
</feature>
<dbReference type="SUPFAM" id="SSF48264">
    <property type="entry name" value="Cytochrome P450"/>
    <property type="match status" value="1"/>
</dbReference>
<organism evidence="10">
    <name type="scientific">Calotropis gigantea</name>
    <name type="common">Giant milkweed</name>
    <name type="synonym">Asclepias gigantea</name>
    <dbReference type="NCBI Taxonomy" id="4066"/>
    <lineage>
        <taxon>Eukaryota</taxon>
        <taxon>Viridiplantae</taxon>
        <taxon>Streptophyta</taxon>
        <taxon>Embryophyta</taxon>
        <taxon>Tracheophyta</taxon>
        <taxon>Spermatophyta</taxon>
        <taxon>Magnoliopsida</taxon>
        <taxon>eudicotyledons</taxon>
        <taxon>Gunneridae</taxon>
        <taxon>Pentapetalae</taxon>
        <taxon>asterids</taxon>
        <taxon>lamiids</taxon>
        <taxon>Gentianales</taxon>
        <taxon>Apocynaceae</taxon>
        <taxon>Asclepiadoideae</taxon>
        <taxon>Asclepiadeae</taxon>
        <taxon>Asclepiadinae</taxon>
        <taxon>Calotropis</taxon>
    </lineage>
</organism>
<evidence type="ECO:0000256" key="5">
    <source>
        <dbReference type="ARBA" id="ARBA00023004"/>
    </source>
</evidence>
<dbReference type="EMBL" id="ON113030">
    <property type="protein sequence ID" value="UWY61436.1"/>
    <property type="molecule type" value="mRNA"/>
</dbReference>
<evidence type="ECO:0000256" key="7">
    <source>
        <dbReference type="PIRSR" id="PIRSR602401-1"/>
    </source>
</evidence>
<evidence type="ECO:0000256" key="2">
    <source>
        <dbReference type="ARBA" id="ARBA00022617"/>
    </source>
</evidence>